<accession>A0A842HUX5</accession>
<comment type="caution">
    <text evidence="2">The sequence shown here is derived from an EMBL/GenBank/DDBJ whole genome shotgun (WGS) entry which is preliminary data.</text>
</comment>
<evidence type="ECO:0000313" key="2">
    <source>
        <dbReference type="EMBL" id="MBC2776323.1"/>
    </source>
</evidence>
<dbReference type="CDD" id="cd06578">
    <property type="entry name" value="HemD"/>
    <property type="match status" value="1"/>
</dbReference>
<organism evidence="2 3">
    <name type="scientific">Parasphingopyxis marina</name>
    <dbReference type="NCBI Taxonomy" id="2761622"/>
    <lineage>
        <taxon>Bacteria</taxon>
        <taxon>Pseudomonadati</taxon>
        <taxon>Pseudomonadota</taxon>
        <taxon>Alphaproteobacteria</taxon>
        <taxon>Sphingomonadales</taxon>
        <taxon>Sphingomonadaceae</taxon>
        <taxon>Parasphingopyxis</taxon>
    </lineage>
</organism>
<dbReference type="AlphaFoldDB" id="A0A842HUX5"/>
<dbReference type="InterPro" id="IPR036108">
    <property type="entry name" value="4pyrrol_syn_uPrphyn_synt_sf"/>
</dbReference>
<keyword evidence="3" id="KW-1185">Reference proteome</keyword>
<evidence type="ECO:0000313" key="3">
    <source>
        <dbReference type="Proteomes" id="UP000564378"/>
    </source>
</evidence>
<feature type="domain" description="Tetrapyrrole biosynthesis uroporphyrinogen III synthase" evidence="1">
    <location>
        <begin position="16"/>
        <end position="215"/>
    </location>
</feature>
<dbReference type="InterPro" id="IPR003754">
    <property type="entry name" value="4pyrrol_synth_uPrphyn_synth"/>
</dbReference>
<dbReference type="EMBL" id="JACJVJ010000001">
    <property type="protein sequence ID" value="MBC2776323.1"/>
    <property type="molecule type" value="Genomic_DNA"/>
</dbReference>
<reference evidence="2 3" key="1">
    <citation type="submission" date="2020-08" db="EMBL/GenBank/DDBJ databases">
        <title>Draft genome sequence of Parasphingopyxis sp. GrpM-11.</title>
        <authorList>
            <person name="Oh J."/>
            <person name="Roh D.-H."/>
        </authorList>
    </citation>
    <scope>NUCLEOTIDE SEQUENCE [LARGE SCALE GENOMIC DNA]</scope>
    <source>
        <strain evidence="2 3">GrpM-11</strain>
    </source>
</reference>
<sequence length="225" mass="23507">MTSRLLILRPEPGASETAARAQAAGWAVDKVPLFNVLPLDWDAPDPAGFDAAVMTSAHAARLGGLAAFRDLPLYAVGERTAAAAREAGFETIVTGSGGAEAIAEMLRRDGRKRIFHPCGAETRPFDESGLEILHLPVYAAEPAEPGALRDAIGESVIALLHSPRAARLFAAHCDRLGIARRGISLAAISKAALAEAGSGWKRAVSAERPRDDAMLAAAARLASSL</sequence>
<dbReference type="GO" id="GO:0004852">
    <property type="term" value="F:uroporphyrinogen-III synthase activity"/>
    <property type="evidence" value="ECO:0007669"/>
    <property type="project" value="InterPro"/>
</dbReference>
<name>A0A842HUX5_9SPHN</name>
<proteinExistence type="predicted"/>
<dbReference type="Gene3D" id="3.40.50.10090">
    <property type="match status" value="1"/>
</dbReference>
<dbReference type="SUPFAM" id="SSF69618">
    <property type="entry name" value="HemD-like"/>
    <property type="match status" value="1"/>
</dbReference>
<protein>
    <submittedName>
        <fullName evidence="2">Uroporphyrinogen-III synthase</fullName>
    </submittedName>
</protein>
<dbReference type="Proteomes" id="UP000564378">
    <property type="component" value="Unassembled WGS sequence"/>
</dbReference>
<gene>
    <name evidence="2" type="ORF">H6P80_01695</name>
</gene>
<evidence type="ECO:0000259" key="1">
    <source>
        <dbReference type="Pfam" id="PF02602"/>
    </source>
</evidence>
<dbReference type="GO" id="GO:0033014">
    <property type="term" value="P:tetrapyrrole biosynthetic process"/>
    <property type="evidence" value="ECO:0007669"/>
    <property type="project" value="InterPro"/>
</dbReference>
<dbReference type="Pfam" id="PF02602">
    <property type="entry name" value="HEM4"/>
    <property type="match status" value="1"/>
</dbReference>
<dbReference type="RefSeq" id="WP_185799615.1">
    <property type="nucleotide sequence ID" value="NZ_JACJVJ010000001.1"/>
</dbReference>